<proteinExistence type="inferred from homology"/>
<evidence type="ECO:0000256" key="2">
    <source>
        <dbReference type="ARBA" id="ARBA00005581"/>
    </source>
</evidence>
<keyword evidence="3 6" id="KW-0713">Self-incompatibility</keyword>
<dbReference type="EMBL" id="BPVZ01000115">
    <property type="protein sequence ID" value="GKV36197.1"/>
    <property type="molecule type" value="Genomic_DNA"/>
</dbReference>
<dbReference type="Pfam" id="PF05938">
    <property type="entry name" value="Self-incomp_S1"/>
    <property type="match status" value="1"/>
</dbReference>
<reference evidence="7 8" key="1">
    <citation type="journal article" date="2021" name="Commun. Biol.">
        <title>The genome of Shorea leprosula (Dipterocarpaceae) highlights the ecological relevance of drought in aseasonal tropical rainforests.</title>
        <authorList>
            <person name="Ng K.K.S."/>
            <person name="Kobayashi M.J."/>
            <person name="Fawcett J.A."/>
            <person name="Hatakeyama M."/>
            <person name="Paape T."/>
            <person name="Ng C.H."/>
            <person name="Ang C.C."/>
            <person name="Tnah L.H."/>
            <person name="Lee C.T."/>
            <person name="Nishiyama T."/>
            <person name="Sese J."/>
            <person name="O'Brien M.J."/>
            <person name="Copetti D."/>
            <person name="Mohd Noor M.I."/>
            <person name="Ong R.C."/>
            <person name="Putra M."/>
            <person name="Sireger I.Z."/>
            <person name="Indrioko S."/>
            <person name="Kosugi Y."/>
            <person name="Izuno A."/>
            <person name="Isagi Y."/>
            <person name="Lee S.L."/>
            <person name="Shimizu K.K."/>
        </authorList>
    </citation>
    <scope>NUCLEOTIDE SEQUENCE [LARGE SCALE GENOMIC DNA]</scope>
    <source>
        <strain evidence="7">214</strain>
    </source>
</reference>
<evidence type="ECO:0000256" key="3">
    <source>
        <dbReference type="ARBA" id="ARBA00022471"/>
    </source>
</evidence>
<dbReference type="InterPro" id="IPR010264">
    <property type="entry name" value="Self-incomp_S1"/>
</dbReference>
<keyword evidence="5 6" id="KW-0732">Signal</keyword>
<evidence type="ECO:0000256" key="1">
    <source>
        <dbReference type="ARBA" id="ARBA00004613"/>
    </source>
</evidence>
<dbReference type="Proteomes" id="UP001054252">
    <property type="component" value="Unassembled WGS sequence"/>
</dbReference>
<sequence>MAGAHGFRCCLTIICYVLLLSSGKLNPVSGFSWKNFLKHFFYLEKVTVIITNNFLSHQDLILHCKSWHDDLGRHRLYYKESFTFRFVPDIFQKTRFYCEVELEVRHGELFSQTYDLYYALRDVPRCGTKCEWLLNEFGLNSYIPAEKRWKTMYHWYSTEEVISG</sequence>
<organism evidence="7 8">
    <name type="scientific">Rubroshorea leprosula</name>
    <dbReference type="NCBI Taxonomy" id="152421"/>
    <lineage>
        <taxon>Eukaryota</taxon>
        <taxon>Viridiplantae</taxon>
        <taxon>Streptophyta</taxon>
        <taxon>Embryophyta</taxon>
        <taxon>Tracheophyta</taxon>
        <taxon>Spermatophyta</taxon>
        <taxon>Magnoliopsida</taxon>
        <taxon>eudicotyledons</taxon>
        <taxon>Gunneridae</taxon>
        <taxon>Pentapetalae</taxon>
        <taxon>rosids</taxon>
        <taxon>malvids</taxon>
        <taxon>Malvales</taxon>
        <taxon>Dipterocarpaceae</taxon>
        <taxon>Rubroshorea</taxon>
    </lineage>
</organism>
<dbReference type="GO" id="GO:0005576">
    <property type="term" value="C:extracellular region"/>
    <property type="evidence" value="ECO:0007669"/>
    <property type="project" value="UniProtKB-SubCell"/>
</dbReference>
<name>A0AAV5LGE4_9ROSI</name>
<dbReference type="AlphaFoldDB" id="A0AAV5LGE4"/>
<comment type="caution">
    <text evidence="7">The sequence shown here is derived from an EMBL/GenBank/DDBJ whole genome shotgun (WGS) entry which is preliminary data.</text>
</comment>
<evidence type="ECO:0000256" key="4">
    <source>
        <dbReference type="ARBA" id="ARBA00022525"/>
    </source>
</evidence>
<feature type="chain" id="PRO_5043107341" description="S-protein homolog" evidence="6">
    <location>
        <begin position="31"/>
        <end position="164"/>
    </location>
</feature>
<protein>
    <recommendedName>
        <fullName evidence="6">S-protein homolog</fullName>
    </recommendedName>
</protein>
<gene>
    <name evidence="7" type="ORF">SLEP1_g44352</name>
</gene>
<feature type="signal peptide" evidence="6">
    <location>
        <begin position="1"/>
        <end position="30"/>
    </location>
</feature>
<comment type="subcellular location">
    <subcellularLocation>
        <location evidence="1 6">Secreted</location>
    </subcellularLocation>
</comment>
<comment type="similarity">
    <text evidence="2 6">Belongs to the plant self-incompatibility (S1) protein family.</text>
</comment>
<evidence type="ECO:0000313" key="8">
    <source>
        <dbReference type="Proteomes" id="UP001054252"/>
    </source>
</evidence>
<keyword evidence="8" id="KW-1185">Reference proteome</keyword>
<dbReference type="PANTHER" id="PTHR31232:SF43">
    <property type="entry name" value="S-PROTEIN HOMOLOG 29-RELATED"/>
    <property type="match status" value="1"/>
</dbReference>
<keyword evidence="4 6" id="KW-0964">Secreted</keyword>
<evidence type="ECO:0000256" key="5">
    <source>
        <dbReference type="ARBA" id="ARBA00022729"/>
    </source>
</evidence>
<accession>A0AAV5LGE4</accession>
<dbReference type="PANTHER" id="PTHR31232">
    <property type="match status" value="1"/>
</dbReference>
<evidence type="ECO:0000256" key="6">
    <source>
        <dbReference type="RuleBase" id="RU367044"/>
    </source>
</evidence>
<dbReference type="GO" id="GO:0060320">
    <property type="term" value="P:rejection of self pollen"/>
    <property type="evidence" value="ECO:0007669"/>
    <property type="project" value="UniProtKB-KW"/>
</dbReference>
<evidence type="ECO:0000313" key="7">
    <source>
        <dbReference type="EMBL" id="GKV36197.1"/>
    </source>
</evidence>